<dbReference type="Gene3D" id="3.40.50.150">
    <property type="entry name" value="Vaccinia Virus protein VP39"/>
    <property type="match status" value="1"/>
</dbReference>
<feature type="non-terminal residue" evidence="5">
    <location>
        <position position="1"/>
    </location>
</feature>
<organism evidence="5">
    <name type="scientific">marine sediment metagenome</name>
    <dbReference type="NCBI Taxonomy" id="412755"/>
    <lineage>
        <taxon>unclassified sequences</taxon>
        <taxon>metagenomes</taxon>
        <taxon>ecological metagenomes</taxon>
    </lineage>
</organism>
<evidence type="ECO:0000256" key="4">
    <source>
        <dbReference type="ARBA" id="ARBA00047942"/>
    </source>
</evidence>
<gene>
    <name evidence="5" type="ORF">S01H1_64820</name>
</gene>
<feature type="non-terminal residue" evidence="5">
    <location>
        <position position="251"/>
    </location>
</feature>
<comment type="caution">
    <text evidence="5">The sequence shown here is derived from an EMBL/GenBank/DDBJ whole genome shotgun (WGS) entry which is preliminary data.</text>
</comment>
<sequence>YVVQHLLPRLFGFELMMAPYAVAHLKLGWLLKETGYDFAAAERLRVYLTNTLEEAEVVAGPLLALANQIAREANAASAVKTDCPIMVVLGNPPYSGLSANMNQWTDDLLKKKLPVTNGAPSFYECDGKPLGEKKLWLQDDYVKFIRFAQYRIERTGYGVLGFITNHGYLDNPTFRGMRQSLMHTFDDIYVLDLHGNAKKKETAPDGSKDENVFDIMQGVAVGLFIKRKNGPIKKPAKVSHAEVWGTRELKY</sequence>
<dbReference type="PANTHER" id="PTHR33841:SF1">
    <property type="entry name" value="DNA METHYLTRANSFERASE A"/>
    <property type="match status" value="1"/>
</dbReference>
<evidence type="ECO:0000256" key="1">
    <source>
        <dbReference type="ARBA" id="ARBA00011900"/>
    </source>
</evidence>
<protein>
    <recommendedName>
        <fullName evidence="1">site-specific DNA-methyltransferase (adenine-specific)</fullName>
        <ecNumber evidence="1">2.1.1.72</ecNumber>
    </recommendedName>
</protein>
<dbReference type="InterPro" id="IPR050953">
    <property type="entry name" value="N4_N6_ade-DNA_methylase"/>
</dbReference>
<keyword evidence="3" id="KW-0808">Transferase</keyword>
<dbReference type="SUPFAM" id="SSF53335">
    <property type="entry name" value="S-adenosyl-L-methionine-dependent methyltransferases"/>
    <property type="match status" value="1"/>
</dbReference>
<evidence type="ECO:0000256" key="3">
    <source>
        <dbReference type="ARBA" id="ARBA00022679"/>
    </source>
</evidence>
<evidence type="ECO:0000313" key="5">
    <source>
        <dbReference type="EMBL" id="GAG32152.1"/>
    </source>
</evidence>
<dbReference type="PANTHER" id="PTHR33841">
    <property type="entry name" value="DNA METHYLTRANSFERASE YEEA-RELATED"/>
    <property type="match status" value="1"/>
</dbReference>
<dbReference type="AlphaFoldDB" id="X0X9R8"/>
<dbReference type="GO" id="GO:0032259">
    <property type="term" value="P:methylation"/>
    <property type="evidence" value="ECO:0007669"/>
    <property type="project" value="UniProtKB-KW"/>
</dbReference>
<keyword evidence="2" id="KW-0489">Methyltransferase</keyword>
<dbReference type="GO" id="GO:0009007">
    <property type="term" value="F:site-specific DNA-methyltransferase (adenine-specific) activity"/>
    <property type="evidence" value="ECO:0007669"/>
    <property type="project" value="UniProtKB-EC"/>
</dbReference>
<reference evidence="5" key="1">
    <citation type="journal article" date="2014" name="Front. Microbiol.">
        <title>High frequency of phylogenetically diverse reductive dehalogenase-homologous genes in deep subseafloor sedimentary metagenomes.</title>
        <authorList>
            <person name="Kawai M."/>
            <person name="Futagami T."/>
            <person name="Toyoda A."/>
            <person name="Takaki Y."/>
            <person name="Nishi S."/>
            <person name="Hori S."/>
            <person name="Arai W."/>
            <person name="Tsubouchi T."/>
            <person name="Morono Y."/>
            <person name="Uchiyama I."/>
            <person name="Ito T."/>
            <person name="Fujiyama A."/>
            <person name="Inagaki F."/>
            <person name="Takami H."/>
        </authorList>
    </citation>
    <scope>NUCLEOTIDE SEQUENCE</scope>
    <source>
        <strain evidence="5">Expedition CK06-06</strain>
    </source>
</reference>
<dbReference type="InterPro" id="IPR029063">
    <property type="entry name" value="SAM-dependent_MTases_sf"/>
</dbReference>
<accession>X0X9R8</accession>
<evidence type="ECO:0000256" key="2">
    <source>
        <dbReference type="ARBA" id="ARBA00022603"/>
    </source>
</evidence>
<dbReference type="EMBL" id="BARS01042748">
    <property type="protein sequence ID" value="GAG32152.1"/>
    <property type="molecule type" value="Genomic_DNA"/>
</dbReference>
<proteinExistence type="predicted"/>
<dbReference type="EC" id="2.1.1.72" evidence="1"/>
<name>X0X9R8_9ZZZZ</name>
<comment type="catalytic activity">
    <reaction evidence="4">
        <text>a 2'-deoxyadenosine in DNA + S-adenosyl-L-methionine = an N(6)-methyl-2'-deoxyadenosine in DNA + S-adenosyl-L-homocysteine + H(+)</text>
        <dbReference type="Rhea" id="RHEA:15197"/>
        <dbReference type="Rhea" id="RHEA-COMP:12418"/>
        <dbReference type="Rhea" id="RHEA-COMP:12419"/>
        <dbReference type="ChEBI" id="CHEBI:15378"/>
        <dbReference type="ChEBI" id="CHEBI:57856"/>
        <dbReference type="ChEBI" id="CHEBI:59789"/>
        <dbReference type="ChEBI" id="CHEBI:90615"/>
        <dbReference type="ChEBI" id="CHEBI:90616"/>
        <dbReference type="EC" id="2.1.1.72"/>
    </reaction>
</comment>